<protein>
    <submittedName>
        <fullName evidence="2">PKS_ER domain-containing protein</fullName>
    </submittedName>
</protein>
<accession>A0AC35UFM2</accession>
<evidence type="ECO:0000313" key="1">
    <source>
        <dbReference type="Proteomes" id="UP000095286"/>
    </source>
</evidence>
<dbReference type="Proteomes" id="UP000095286">
    <property type="component" value="Unplaced"/>
</dbReference>
<name>A0AC35UFM2_9BILA</name>
<sequence length="394" mass="43688">MELKNRRYSLGSPTDCREVKFFENEEMPDVPANGARIKVCYAGVCITERDFMNAKQARVTAGAKDTSLFPGYEISGVIESLGVNIPKSSEWSLGDRVIVWPDEKMGPHGYSDFMCVENLNYLVKIPPSLDLTIAAILPCGAALAYSAINKARPVFEKCLNKMGYCNILIVGAGAVGLFLLKLGKYFYQIQRVGEKIRFIVADSSEERLLLAEKNGADGVVLWSESDFEECLVTRTEDVARNGVQIVFDFVTSQRTVGRSLKCLSNKGHLYISGVFGIDIALPVKLLAKKELAVEGVCRGSIDQLKELVNLLAEGKFGVPDYQVYPINDAANVLKELSLSHLEGRAILEVCDPDKETRRRPMLPSMDEEEEETVAIVLEKPPKPANRDENVWRGK</sequence>
<proteinExistence type="predicted"/>
<organism evidence="1 2">
    <name type="scientific">Rhabditophanes sp. KR3021</name>
    <dbReference type="NCBI Taxonomy" id="114890"/>
    <lineage>
        <taxon>Eukaryota</taxon>
        <taxon>Metazoa</taxon>
        <taxon>Ecdysozoa</taxon>
        <taxon>Nematoda</taxon>
        <taxon>Chromadorea</taxon>
        <taxon>Rhabditida</taxon>
        <taxon>Tylenchina</taxon>
        <taxon>Panagrolaimomorpha</taxon>
        <taxon>Strongyloidoidea</taxon>
        <taxon>Alloionematidae</taxon>
        <taxon>Rhabditophanes</taxon>
    </lineage>
</organism>
<evidence type="ECO:0000313" key="2">
    <source>
        <dbReference type="WBParaSite" id="RSKR_0001087400.1"/>
    </source>
</evidence>
<dbReference type="WBParaSite" id="RSKR_0001087400.1">
    <property type="protein sequence ID" value="RSKR_0001087400.1"/>
    <property type="gene ID" value="RSKR_0001087400"/>
</dbReference>
<reference evidence="2" key="1">
    <citation type="submission" date="2016-11" db="UniProtKB">
        <authorList>
            <consortium name="WormBaseParasite"/>
        </authorList>
    </citation>
    <scope>IDENTIFICATION</scope>
    <source>
        <strain evidence="2">KR3021</strain>
    </source>
</reference>